<gene>
    <name evidence="16" type="ORF">MNB_SV-6-1823</name>
</gene>
<dbReference type="GO" id="GO:0006002">
    <property type="term" value="P:fructose 6-phosphate metabolic process"/>
    <property type="evidence" value="ECO:0007669"/>
    <property type="project" value="InterPro"/>
</dbReference>
<comment type="catalytic activity">
    <reaction evidence="14">
        <text>beta-D-fructose 6-phosphate + ATP = beta-D-fructose 1,6-bisphosphate + ADP + H(+)</text>
        <dbReference type="Rhea" id="RHEA:16109"/>
        <dbReference type="ChEBI" id="CHEBI:15378"/>
        <dbReference type="ChEBI" id="CHEBI:30616"/>
        <dbReference type="ChEBI" id="CHEBI:32966"/>
        <dbReference type="ChEBI" id="CHEBI:57634"/>
        <dbReference type="ChEBI" id="CHEBI:456216"/>
        <dbReference type="EC" id="2.7.1.11"/>
    </reaction>
</comment>
<dbReference type="GO" id="GO:0042802">
    <property type="term" value="F:identical protein binding"/>
    <property type="evidence" value="ECO:0007669"/>
    <property type="project" value="TreeGrafter"/>
</dbReference>
<dbReference type="GO" id="GO:0003872">
    <property type="term" value="F:6-phosphofructokinase activity"/>
    <property type="evidence" value="ECO:0007669"/>
    <property type="project" value="UniProtKB-EC"/>
</dbReference>
<dbReference type="GO" id="GO:0030388">
    <property type="term" value="P:fructose 1,6-bisphosphate metabolic process"/>
    <property type="evidence" value="ECO:0007669"/>
    <property type="project" value="TreeGrafter"/>
</dbReference>
<dbReference type="Gene3D" id="3.40.50.450">
    <property type="match status" value="1"/>
</dbReference>
<dbReference type="GO" id="GO:0016208">
    <property type="term" value="F:AMP binding"/>
    <property type="evidence" value="ECO:0007669"/>
    <property type="project" value="TreeGrafter"/>
</dbReference>
<protein>
    <recommendedName>
        <fullName evidence="4">6-phosphofructokinase</fullName>
        <ecNumber evidence="4">2.7.1.11</ecNumber>
    </recommendedName>
</protein>
<keyword evidence="5" id="KW-0963">Cytoplasm</keyword>
<dbReference type="PANTHER" id="PTHR13697">
    <property type="entry name" value="PHOSPHOFRUCTOKINASE"/>
    <property type="match status" value="1"/>
</dbReference>
<evidence type="ECO:0000256" key="6">
    <source>
        <dbReference type="ARBA" id="ARBA00022533"/>
    </source>
</evidence>
<dbReference type="NCBIfam" id="NF002872">
    <property type="entry name" value="PRK03202.1"/>
    <property type="match status" value="1"/>
</dbReference>
<evidence type="ECO:0000256" key="9">
    <source>
        <dbReference type="ARBA" id="ARBA00022741"/>
    </source>
</evidence>
<dbReference type="PIRSF" id="PIRSF000532">
    <property type="entry name" value="ATP_PFK_prok"/>
    <property type="match status" value="1"/>
</dbReference>
<comment type="cofactor">
    <cofactor evidence="1">
        <name>Mg(2+)</name>
        <dbReference type="ChEBI" id="CHEBI:18420"/>
    </cofactor>
</comment>
<comment type="subcellular location">
    <subcellularLocation>
        <location evidence="2">Cytoplasm</location>
    </subcellularLocation>
</comment>
<keyword evidence="6" id="KW-0021">Allosteric enzyme</keyword>
<dbReference type="EMBL" id="FPHC01000013">
    <property type="protein sequence ID" value="SFV50661.1"/>
    <property type="molecule type" value="Genomic_DNA"/>
</dbReference>
<evidence type="ECO:0000259" key="15">
    <source>
        <dbReference type="Pfam" id="PF00365"/>
    </source>
</evidence>
<dbReference type="GO" id="GO:0005524">
    <property type="term" value="F:ATP binding"/>
    <property type="evidence" value="ECO:0007669"/>
    <property type="project" value="UniProtKB-KW"/>
</dbReference>
<dbReference type="InterPro" id="IPR012003">
    <property type="entry name" value="ATP_PFK_prok-type"/>
</dbReference>
<organism evidence="16">
    <name type="scientific">hydrothermal vent metagenome</name>
    <dbReference type="NCBI Taxonomy" id="652676"/>
    <lineage>
        <taxon>unclassified sequences</taxon>
        <taxon>metagenomes</taxon>
        <taxon>ecological metagenomes</taxon>
    </lineage>
</organism>
<dbReference type="PROSITE" id="PS00433">
    <property type="entry name" value="PHOSPHOFRUCTOKINASE"/>
    <property type="match status" value="1"/>
</dbReference>
<proteinExistence type="predicted"/>
<keyword evidence="9" id="KW-0547">Nucleotide-binding</keyword>
<reference evidence="16" key="1">
    <citation type="submission" date="2016-10" db="EMBL/GenBank/DDBJ databases">
        <authorList>
            <person name="de Groot N.N."/>
        </authorList>
    </citation>
    <scope>NUCLEOTIDE SEQUENCE</scope>
</reference>
<sequence>MALAIMSSGGDAPGMNPAIKKFVDYSYKLGEESFLIYDGLEGLIDNKIEKASHEVVAGILHRGGTIIRSSRSKRFFEREHRQRAYDNLKAHGITGLVVLGGDGSFRAMEVFSSEFDLNFVGIPSTIDNDIYGTEYCLGVDTSLNVIRDALDKIRDTASSFNRAFLIEVMGRDCGYLAIVSAMISGAEICVIPEAKFDYQRVGERLRKEVIDGRNYALAIVSEGTKQTSEVHKWLQETIGLETRVSILGHIQRGGNPTVHDRLMAFDFTIKAVDHLLSHSDSNKVVVFQKGEFKLMEIEEVVNGKYELPQHYLNAVNLLD</sequence>
<evidence type="ECO:0000256" key="4">
    <source>
        <dbReference type="ARBA" id="ARBA00012055"/>
    </source>
</evidence>
<keyword evidence="10 16" id="KW-0418">Kinase</keyword>
<evidence type="ECO:0000313" key="16">
    <source>
        <dbReference type="EMBL" id="SFV50661.1"/>
    </source>
</evidence>
<dbReference type="GO" id="GO:0061621">
    <property type="term" value="P:canonical glycolysis"/>
    <property type="evidence" value="ECO:0007669"/>
    <property type="project" value="TreeGrafter"/>
</dbReference>
<keyword evidence="13" id="KW-0324">Glycolysis</keyword>
<evidence type="ECO:0000256" key="10">
    <source>
        <dbReference type="ARBA" id="ARBA00022777"/>
    </source>
</evidence>
<evidence type="ECO:0000256" key="1">
    <source>
        <dbReference type="ARBA" id="ARBA00001946"/>
    </source>
</evidence>
<evidence type="ECO:0000256" key="14">
    <source>
        <dbReference type="ARBA" id="ARBA00048070"/>
    </source>
</evidence>
<name>A0A1W1BAP1_9ZZZZ</name>
<dbReference type="Pfam" id="PF00365">
    <property type="entry name" value="PFK"/>
    <property type="match status" value="1"/>
</dbReference>
<evidence type="ECO:0000256" key="7">
    <source>
        <dbReference type="ARBA" id="ARBA00022679"/>
    </source>
</evidence>
<comment type="pathway">
    <text evidence="3">Carbohydrate degradation; glycolysis; D-glyceraldehyde 3-phosphate and glycerone phosphate from D-glucose: step 3/4.</text>
</comment>
<dbReference type="InterPro" id="IPR000023">
    <property type="entry name" value="Phosphofructokinase_dom"/>
</dbReference>
<dbReference type="PRINTS" id="PR00476">
    <property type="entry name" value="PHFRCTKINASE"/>
</dbReference>
<dbReference type="EC" id="2.7.1.11" evidence="4"/>
<feature type="domain" description="Phosphofructokinase" evidence="15">
    <location>
        <begin position="3"/>
        <end position="275"/>
    </location>
</feature>
<keyword evidence="8" id="KW-0479">Metal-binding</keyword>
<keyword evidence="11" id="KW-0067">ATP-binding</keyword>
<dbReference type="InterPro" id="IPR035966">
    <property type="entry name" value="PKF_sf"/>
</dbReference>
<dbReference type="SUPFAM" id="SSF53784">
    <property type="entry name" value="Phosphofructokinase"/>
    <property type="match status" value="1"/>
</dbReference>
<evidence type="ECO:0000256" key="5">
    <source>
        <dbReference type="ARBA" id="ARBA00022490"/>
    </source>
</evidence>
<dbReference type="UniPathway" id="UPA00109">
    <property type="reaction ID" value="UER00182"/>
</dbReference>
<dbReference type="InterPro" id="IPR022953">
    <property type="entry name" value="ATP_PFK"/>
</dbReference>
<evidence type="ECO:0000256" key="13">
    <source>
        <dbReference type="ARBA" id="ARBA00023152"/>
    </source>
</evidence>
<dbReference type="GO" id="GO:0046872">
    <property type="term" value="F:metal ion binding"/>
    <property type="evidence" value="ECO:0007669"/>
    <property type="project" value="UniProtKB-KW"/>
</dbReference>
<dbReference type="InterPro" id="IPR015912">
    <property type="entry name" value="Phosphofructokinase_CS"/>
</dbReference>
<evidence type="ECO:0000256" key="2">
    <source>
        <dbReference type="ARBA" id="ARBA00004496"/>
    </source>
</evidence>
<evidence type="ECO:0000256" key="11">
    <source>
        <dbReference type="ARBA" id="ARBA00022840"/>
    </source>
</evidence>
<evidence type="ECO:0000256" key="3">
    <source>
        <dbReference type="ARBA" id="ARBA00004679"/>
    </source>
</evidence>
<keyword evidence="7 16" id="KW-0808">Transferase</keyword>
<evidence type="ECO:0000256" key="8">
    <source>
        <dbReference type="ARBA" id="ARBA00022723"/>
    </source>
</evidence>
<keyword evidence="12" id="KW-0460">Magnesium</keyword>
<dbReference type="PANTHER" id="PTHR13697:SF4">
    <property type="entry name" value="ATP-DEPENDENT 6-PHOSPHOFRUCTOKINASE"/>
    <property type="match status" value="1"/>
</dbReference>
<dbReference type="GO" id="GO:0070095">
    <property type="term" value="F:fructose-6-phosphate binding"/>
    <property type="evidence" value="ECO:0007669"/>
    <property type="project" value="TreeGrafter"/>
</dbReference>
<accession>A0A1W1BAP1</accession>
<dbReference type="GO" id="GO:0048029">
    <property type="term" value="F:monosaccharide binding"/>
    <property type="evidence" value="ECO:0007669"/>
    <property type="project" value="TreeGrafter"/>
</dbReference>
<evidence type="ECO:0000256" key="12">
    <source>
        <dbReference type="ARBA" id="ARBA00022842"/>
    </source>
</evidence>
<dbReference type="FunFam" id="3.40.50.460:FF:000002">
    <property type="entry name" value="ATP-dependent 6-phosphofructokinase"/>
    <property type="match status" value="1"/>
</dbReference>
<dbReference type="AlphaFoldDB" id="A0A1W1BAP1"/>
<dbReference type="Gene3D" id="3.40.50.460">
    <property type="entry name" value="Phosphofructokinase domain"/>
    <property type="match status" value="1"/>
</dbReference>
<dbReference type="GO" id="GO:0005945">
    <property type="term" value="C:6-phosphofructokinase complex"/>
    <property type="evidence" value="ECO:0007669"/>
    <property type="project" value="TreeGrafter"/>
</dbReference>